<evidence type="ECO:0000259" key="1">
    <source>
        <dbReference type="PROSITE" id="PS50263"/>
    </source>
</evidence>
<keyword evidence="3" id="KW-1185">Reference proteome</keyword>
<dbReference type="Proteomes" id="UP001151760">
    <property type="component" value="Unassembled WGS sequence"/>
</dbReference>
<dbReference type="PROSITE" id="PS50263">
    <property type="entry name" value="CN_HYDROLASE"/>
    <property type="match status" value="1"/>
</dbReference>
<proteinExistence type="predicted"/>
<dbReference type="InterPro" id="IPR036526">
    <property type="entry name" value="C-N_Hydrolase_sf"/>
</dbReference>
<dbReference type="PANTHER" id="PTHR23088">
    <property type="entry name" value="NITRILASE-RELATED"/>
    <property type="match status" value="1"/>
</dbReference>
<sequence length="348" mass="38365">MSSSSPLESSWGTNITHKKQFKIGLCQLTVSPDKKTNLASARKSIEFAAKQGAALVVLPEMWNCPYSSDNFAKFAEDFKDKNDSPSFSMLSELASCHNITIVGGSVPELDNDRLYNTCCVFGSNGKLLAKHRKLHLFDVENPAPGELSFKESDCFAAGSEPTVVDTGAELICYPSAFNMSTGSMATDNQIYIATCSPSRSSSGSYEIWGHSTLVSPGGEVVGKLEHEEGVLIAEIDLLAINHQRQCIPLQKQRRHDIYKLLQVEANAMKITDVNSQELKIAPVVESDWYVGRGEFSEQENALDASNATITLEEIDGFLILRFELRSKGVEIMKKLQKFISLKKLEKLP</sequence>
<protein>
    <submittedName>
        <fullName evidence="2">Omega-amidase, chloroplastic-like protein isoform X1</fullName>
    </submittedName>
</protein>
<feature type="domain" description="CN hydrolase" evidence="1">
    <location>
        <begin position="21"/>
        <end position="237"/>
    </location>
</feature>
<dbReference type="Pfam" id="PF00795">
    <property type="entry name" value="CN_hydrolase"/>
    <property type="match status" value="1"/>
</dbReference>
<dbReference type="SUPFAM" id="SSF56317">
    <property type="entry name" value="Carbon-nitrogen hydrolase"/>
    <property type="match status" value="1"/>
</dbReference>
<gene>
    <name evidence="2" type="ORF">Tco_0874717</name>
</gene>
<accession>A0ABQ5BME5</accession>
<reference evidence="2" key="2">
    <citation type="submission" date="2022-01" db="EMBL/GenBank/DDBJ databases">
        <authorList>
            <person name="Yamashiro T."/>
            <person name="Shiraishi A."/>
            <person name="Satake H."/>
            <person name="Nakayama K."/>
        </authorList>
    </citation>
    <scope>NUCLEOTIDE SEQUENCE</scope>
</reference>
<comment type="caution">
    <text evidence="2">The sequence shown here is derived from an EMBL/GenBank/DDBJ whole genome shotgun (WGS) entry which is preliminary data.</text>
</comment>
<dbReference type="Gene3D" id="3.60.110.10">
    <property type="entry name" value="Carbon-nitrogen hydrolase"/>
    <property type="match status" value="2"/>
</dbReference>
<evidence type="ECO:0000313" key="3">
    <source>
        <dbReference type="Proteomes" id="UP001151760"/>
    </source>
</evidence>
<evidence type="ECO:0000313" key="2">
    <source>
        <dbReference type="EMBL" id="GJT16011.1"/>
    </source>
</evidence>
<reference evidence="2" key="1">
    <citation type="journal article" date="2022" name="Int. J. Mol. Sci.">
        <title>Draft Genome of Tanacetum Coccineum: Genomic Comparison of Closely Related Tanacetum-Family Plants.</title>
        <authorList>
            <person name="Yamashiro T."/>
            <person name="Shiraishi A."/>
            <person name="Nakayama K."/>
            <person name="Satake H."/>
        </authorList>
    </citation>
    <scope>NUCLEOTIDE SEQUENCE</scope>
</reference>
<dbReference type="PANTHER" id="PTHR23088:SF53">
    <property type="entry name" value="OS06G0206000 PROTEIN"/>
    <property type="match status" value="1"/>
</dbReference>
<dbReference type="InterPro" id="IPR003010">
    <property type="entry name" value="C-N_Hydrolase"/>
</dbReference>
<name>A0ABQ5BME5_9ASTR</name>
<dbReference type="EMBL" id="BQNB010013441">
    <property type="protein sequence ID" value="GJT16011.1"/>
    <property type="molecule type" value="Genomic_DNA"/>
</dbReference>
<organism evidence="2 3">
    <name type="scientific">Tanacetum coccineum</name>
    <dbReference type="NCBI Taxonomy" id="301880"/>
    <lineage>
        <taxon>Eukaryota</taxon>
        <taxon>Viridiplantae</taxon>
        <taxon>Streptophyta</taxon>
        <taxon>Embryophyta</taxon>
        <taxon>Tracheophyta</taxon>
        <taxon>Spermatophyta</taxon>
        <taxon>Magnoliopsida</taxon>
        <taxon>eudicotyledons</taxon>
        <taxon>Gunneridae</taxon>
        <taxon>Pentapetalae</taxon>
        <taxon>asterids</taxon>
        <taxon>campanulids</taxon>
        <taxon>Asterales</taxon>
        <taxon>Asteraceae</taxon>
        <taxon>Asteroideae</taxon>
        <taxon>Anthemideae</taxon>
        <taxon>Anthemidinae</taxon>
        <taxon>Tanacetum</taxon>
    </lineage>
</organism>